<keyword evidence="3 5" id="KW-1133">Transmembrane helix</keyword>
<protein>
    <submittedName>
        <fullName evidence="6">Toxin secretion/phage lysis holin</fullName>
    </submittedName>
</protein>
<proteinExistence type="predicted"/>
<evidence type="ECO:0000256" key="4">
    <source>
        <dbReference type="ARBA" id="ARBA00023136"/>
    </source>
</evidence>
<reference evidence="6 7" key="1">
    <citation type="submission" date="2016-10" db="EMBL/GenBank/DDBJ databases">
        <authorList>
            <person name="Varghese N."/>
            <person name="Submissions S."/>
        </authorList>
    </citation>
    <scope>NUCLEOTIDE SEQUENCE [LARGE SCALE GENOMIC DNA]</scope>
    <source>
        <strain evidence="6 7">NLAE-zl-C196</strain>
    </source>
</reference>
<dbReference type="GO" id="GO:0016020">
    <property type="term" value="C:membrane"/>
    <property type="evidence" value="ECO:0007669"/>
    <property type="project" value="UniProtKB-SubCell"/>
</dbReference>
<evidence type="ECO:0000256" key="1">
    <source>
        <dbReference type="ARBA" id="ARBA00004141"/>
    </source>
</evidence>
<sequence length="163" mass="17599">MKRECVITVQGALAAAGAFLSAKLGILYPVLCILMGTMVLDYITGMLASKNEAIDHPGDAGYGWSSRKGAKGIIKKVGYLCVIAAAMVVDYVIVFVSAELGMQISVKAFFGLLVAVWYLLNELLSITENAGRMGANVPEWLRRYIAVLKDKIDNTDYQGGSRT</sequence>
<evidence type="ECO:0000313" key="7">
    <source>
        <dbReference type="Proteomes" id="UP000182121"/>
    </source>
</evidence>
<organism evidence="6 7">
    <name type="scientific">Enterocloster clostridioformis</name>
    <dbReference type="NCBI Taxonomy" id="1531"/>
    <lineage>
        <taxon>Bacteria</taxon>
        <taxon>Bacillati</taxon>
        <taxon>Bacillota</taxon>
        <taxon>Clostridia</taxon>
        <taxon>Lachnospirales</taxon>
        <taxon>Lachnospiraceae</taxon>
        <taxon>Enterocloster</taxon>
    </lineage>
</organism>
<accession>A0A1I0K8F7</accession>
<keyword evidence="4 5" id="KW-0472">Membrane</keyword>
<dbReference type="Pfam" id="PF05105">
    <property type="entry name" value="Phage_holin_4_1"/>
    <property type="match status" value="1"/>
</dbReference>
<dbReference type="NCBIfam" id="TIGR01593">
    <property type="entry name" value="holin_tox_secr"/>
    <property type="match status" value="1"/>
</dbReference>
<evidence type="ECO:0000313" key="6">
    <source>
        <dbReference type="EMBL" id="SEU19252.1"/>
    </source>
</evidence>
<comment type="subcellular location">
    <subcellularLocation>
        <location evidence="1">Membrane</location>
        <topology evidence="1">Multi-pass membrane protein</topology>
    </subcellularLocation>
</comment>
<evidence type="ECO:0000256" key="5">
    <source>
        <dbReference type="SAM" id="Phobius"/>
    </source>
</evidence>
<dbReference type="EMBL" id="FOIO01000094">
    <property type="protein sequence ID" value="SEU19252.1"/>
    <property type="molecule type" value="Genomic_DNA"/>
</dbReference>
<evidence type="ECO:0000256" key="3">
    <source>
        <dbReference type="ARBA" id="ARBA00022989"/>
    </source>
</evidence>
<dbReference type="AlphaFoldDB" id="A0A1I0K8F7"/>
<gene>
    <name evidence="6" type="ORF">SAMN05216521_109421</name>
</gene>
<feature type="transmembrane region" description="Helical" evidence="5">
    <location>
        <begin position="104"/>
        <end position="124"/>
    </location>
</feature>
<dbReference type="InterPro" id="IPR006480">
    <property type="entry name" value="Phage_holin_4_1"/>
</dbReference>
<comment type="caution">
    <text evidence="6">The sequence shown here is derived from an EMBL/GenBank/DDBJ whole genome shotgun (WGS) entry which is preliminary data.</text>
</comment>
<dbReference type="Proteomes" id="UP000182121">
    <property type="component" value="Unassembled WGS sequence"/>
</dbReference>
<dbReference type="RefSeq" id="WP_074664431.1">
    <property type="nucleotide sequence ID" value="NZ_FOIO01000094.1"/>
</dbReference>
<evidence type="ECO:0000256" key="2">
    <source>
        <dbReference type="ARBA" id="ARBA00022692"/>
    </source>
</evidence>
<name>A0A1I0K8F7_9FIRM</name>
<keyword evidence="2 5" id="KW-0812">Transmembrane</keyword>
<feature type="transmembrane region" description="Helical" evidence="5">
    <location>
        <begin position="77"/>
        <end position="98"/>
    </location>
</feature>
<feature type="transmembrane region" description="Helical" evidence="5">
    <location>
        <begin position="26"/>
        <end position="43"/>
    </location>
</feature>